<feature type="non-terminal residue" evidence="2">
    <location>
        <position position="1"/>
    </location>
</feature>
<protein>
    <recommendedName>
        <fullName evidence="1">HTH luxR-type domain-containing protein</fullName>
    </recommendedName>
</protein>
<proteinExistence type="predicted"/>
<dbReference type="Gene3D" id="1.10.10.10">
    <property type="entry name" value="Winged helix-like DNA-binding domain superfamily/Winged helix DNA-binding domain"/>
    <property type="match status" value="1"/>
</dbReference>
<name>A0A6J4MDN0_9BACT</name>
<evidence type="ECO:0000313" key="2">
    <source>
        <dbReference type="EMBL" id="CAA9355073.1"/>
    </source>
</evidence>
<dbReference type="SUPFAM" id="SSF46894">
    <property type="entry name" value="C-terminal effector domain of the bipartite response regulators"/>
    <property type="match status" value="1"/>
</dbReference>
<dbReference type="GO" id="GO:0003677">
    <property type="term" value="F:DNA binding"/>
    <property type="evidence" value="ECO:0007669"/>
    <property type="project" value="InterPro"/>
</dbReference>
<dbReference type="InterPro" id="IPR016032">
    <property type="entry name" value="Sig_transdc_resp-reg_C-effctor"/>
</dbReference>
<gene>
    <name evidence="2" type="ORF">AVDCRST_MAG40-3111</name>
</gene>
<accession>A0A6J4MDN0</accession>
<dbReference type="GO" id="GO:0006355">
    <property type="term" value="P:regulation of DNA-templated transcription"/>
    <property type="evidence" value="ECO:0007669"/>
    <property type="project" value="InterPro"/>
</dbReference>
<reference evidence="2" key="1">
    <citation type="submission" date="2020-02" db="EMBL/GenBank/DDBJ databases">
        <authorList>
            <person name="Meier V. D."/>
        </authorList>
    </citation>
    <scope>NUCLEOTIDE SEQUENCE</scope>
    <source>
        <strain evidence="2">AVDCRST_MAG40</strain>
    </source>
</reference>
<dbReference type="InterPro" id="IPR036388">
    <property type="entry name" value="WH-like_DNA-bd_sf"/>
</dbReference>
<sequence>NAAIAATLFISPHTARTHTQRVLEKLGVGGRAQVASTIVRRRA</sequence>
<evidence type="ECO:0000259" key="1">
    <source>
        <dbReference type="PROSITE" id="PS50043"/>
    </source>
</evidence>
<feature type="domain" description="HTH luxR-type" evidence="1">
    <location>
        <begin position="1"/>
        <end position="42"/>
    </location>
</feature>
<organism evidence="2">
    <name type="scientific">uncultured Gemmatimonadaceae bacterium</name>
    <dbReference type="NCBI Taxonomy" id="246130"/>
    <lineage>
        <taxon>Bacteria</taxon>
        <taxon>Pseudomonadati</taxon>
        <taxon>Gemmatimonadota</taxon>
        <taxon>Gemmatimonadia</taxon>
        <taxon>Gemmatimonadales</taxon>
        <taxon>Gemmatimonadaceae</taxon>
        <taxon>environmental samples</taxon>
    </lineage>
</organism>
<dbReference type="PROSITE" id="PS50043">
    <property type="entry name" value="HTH_LUXR_2"/>
    <property type="match status" value="1"/>
</dbReference>
<dbReference type="AlphaFoldDB" id="A0A6J4MDN0"/>
<dbReference type="Pfam" id="PF00196">
    <property type="entry name" value="GerE"/>
    <property type="match status" value="1"/>
</dbReference>
<dbReference type="EMBL" id="CADCTX010000855">
    <property type="protein sequence ID" value="CAA9355073.1"/>
    <property type="molecule type" value="Genomic_DNA"/>
</dbReference>
<dbReference type="InterPro" id="IPR000792">
    <property type="entry name" value="Tscrpt_reg_LuxR_C"/>
</dbReference>